<dbReference type="InterPro" id="IPR013187">
    <property type="entry name" value="F-box-assoc_dom_typ3"/>
</dbReference>
<gene>
    <name evidence="3" type="primary">LOC104715464</name>
</gene>
<evidence type="ECO:0000259" key="1">
    <source>
        <dbReference type="Pfam" id="PF08268"/>
    </source>
</evidence>
<dbReference type="RefSeq" id="XP_010431172.1">
    <property type="nucleotide sequence ID" value="XM_010432870.1"/>
</dbReference>
<dbReference type="NCBIfam" id="TIGR01640">
    <property type="entry name" value="F_box_assoc_1"/>
    <property type="match status" value="1"/>
</dbReference>
<feature type="domain" description="F-box associated beta-propeller type 3" evidence="1">
    <location>
        <begin position="7"/>
        <end position="239"/>
    </location>
</feature>
<dbReference type="PANTHER" id="PTHR31111:SF138">
    <property type="entry name" value="F-BOX ASSOCIATED DOMAIN-CONTAINING PROTEIN"/>
    <property type="match status" value="1"/>
</dbReference>
<organism evidence="2 3">
    <name type="scientific">Camelina sativa</name>
    <name type="common">False flax</name>
    <name type="synonym">Myagrum sativum</name>
    <dbReference type="NCBI Taxonomy" id="90675"/>
    <lineage>
        <taxon>Eukaryota</taxon>
        <taxon>Viridiplantae</taxon>
        <taxon>Streptophyta</taxon>
        <taxon>Embryophyta</taxon>
        <taxon>Tracheophyta</taxon>
        <taxon>Spermatophyta</taxon>
        <taxon>Magnoliopsida</taxon>
        <taxon>eudicotyledons</taxon>
        <taxon>Gunneridae</taxon>
        <taxon>Pentapetalae</taxon>
        <taxon>rosids</taxon>
        <taxon>malvids</taxon>
        <taxon>Brassicales</taxon>
        <taxon>Brassicaceae</taxon>
        <taxon>Camelineae</taxon>
        <taxon>Camelina</taxon>
    </lineage>
</organism>
<accession>A0ABM0TTK2</accession>
<proteinExistence type="predicted"/>
<keyword evidence="2" id="KW-1185">Reference proteome</keyword>
<reference evidence="2" key="1">
    <citation type="journal article" date="2014" name="Nat. Commun.">
        <title>The emerging biofuel crop Camelina sativa retains a highly undifferentiated hexaploid genome structure.</title>
        <authorList>
            <person name="Kagale S."/>
            <person name="Koh C."/>
            <person name="Nixon J."/>
            <person name="Bollina V."/>
            <person name="Clarke W.E."/>
            <person name="Tuteja R."/>
            <person name="Spillane C."/>
            <person name="Robinson S.J."/>
            <person name="Links M.G."/>
            <person name="Clarke C."/>
            <person name="Higgins E.E."/>
            <person name="Huebert T."/>
            <person name="Sharpe A.G."/>
            <person name="Parkin I.A."/>
        </authorList>
    </citation>
    <scope>NUCLEOTIDE SEQUENCE [LARGE SCALE GENOMIC DNA]</scope>
    <source>
        <strain evidence="2">cv. DH55</strain>
    </source>
</reference>
<protein>
    <submittedName>
        <fullName evidence="3">F-box protein At1g53550</fullName>
    </submittedName>
</protein>
<dbReference type="Pfam" id="PF08268">
    <property type="entry name" value="FBA_3"/>
    <property type="match status" value="1"/>
</dbReference>
<sequence length="260" mass="29403">MGPVATLINPATGKCTCLPRFPFKAGTFDFRVKTKTYIGFDQEGLKFKVLGLSIGEEGEANTYQILSLDLDVESWKWREVNCPIEHSVPVICDTNSICINGNLYYTGRLPNREAAVIQFDLATESFSSSNPIPEKPRLGMDMYSWESGLLNVDGKVGVSVALPHHKSRLWVLEDPVNNKWSSIIVSTPLSILGPSTFVNRIIFQGFTRKGLSIFSQGQGPTLCLYYHNKETEEVHTDHIARAYMWQMFTFWNYVHTFMFA</sequence>
<dbReference type="GeneID" id="104715464"/>
<name>A0ABM0TTK2_CAMSA</name>
<evidence type="ECO:0000313" key="3">
    <source>
        <dbReference type="RefSeq" id="XP_010431172.1"/>
    </source>
</evidence>
<dbReference type="PANTHER" id="PTHR31111">
    <property type="entry name" value="BNAA05G37150D PROTEIN-RELATED"/>
    <property type="match status" value="1"/>
</dbReference>
<evidence type="ECO:0000313" key="2">
    <source>
        <dbReference type="Proteomes" id="UP000694864"/>
    </source>
</evidence>
<reference evidence="3" key="2">
    <citation type="submission" date="2025-08" db="UniProtKB">
        <authorList>
            <consortium name="RefSeq"/>
        </authorList>
    </citation>
    <scope>IDENTIFICATION</scope>
    <source>
        <tissue evidence="3">Leaf</tissue>
    </source>
</reference>
<dbReference type="Proteomes" id="UP000694864">
    <property type="component" value="Chromosome 9"/>
</dbReference>
<dbReference type="InterPro" id="IPR017451">
    <property type="entry name" value="F-box-assoc_interact_dom"/>
</dbReference>